<comment type="caution">
    <text evidence="1">The sequence shown here is derived from an EMBL/GenBank/DDBJ whole genome shotgun (WGS) entry which is preliminary data.</text>
</comment>
<dbReference type="EMBL" id="JAEUBG010003009">
    <property type="protein sequence ID" value="KAH3683682.1"/>
    <property type="molecule type" value="Genomic_DNA"/>
</dbReference>
<gene>
    <name evidence="1" type="ORF">WICPIJ_005366</name>
</gene>
<proteinExistence type="predicted"/>
<evidence type="ECO:0000313" key="2">
    <source>
        <dbReference type="Proteomes" id="UP000774326"/>
    </source>
</evidence>
<keyword evidence="2" id="KW-1185">Reference proteome</keyword>
<dbReference type="Proteomes" id="UP000774326">
    <property type="component" value="Unassembled WGS sequence"/>
</dbReference>
<sequence>MAPKSYNLPLCSKLEEYREPKNQLCYTPEGELGHTQPASSLHTGRMFFVPSVSISKTTLSDVAQKKACAPLFVPLIGIYSTRFTMWFTYNLFKLQTSLNCCTYHHGTPNIQEKGIFPTSATIINIMREHIGNKGDGFVVASTSSEEIFLKRDAVLPNSFDVSYVRCNLDGTPETEEGQISMAIFPGEKDSQIGVSYLLRNPQSSPYDNKSRDLLVVMRIDTEAFNSFYDSMSLSKFYAKESADLFDLPSLLVHGMGAISVNFELGFEGNTKLSSKKDQTTETTESRSRCEVVFNKKMGTHFKFIRDYDQQNIYKW</sequence>
<organism evidence="1 2">
    <name type="scientific">Wickerhamomyces pijperi</name>
    <name type="common">Yeast</name>
    <name type="synonym">Pichia pijperi</name>
    <dbReference type="NCBI Taxonomy" id="599730"/>
    <lineage>
        <taxon>Eukaryota</taxon>
        <taxon>Fungi</taxon>
        <taxon>Dikarya</taxon>
        <taxon>Ascomycota</taxon>
        <taxon>Saccharomycotina</taxon>
        <taxon>Saccharomycetes</taxon>
        <taxon>Phaffomycetales</taxon>
        <taxon>Wickerhamomycetaceae</taxon>
        <taxon>Wickerhamomyces</taxon>
    </lineage>
</organism>
<dbReference type="OrthoDB" id="10547873at2759"/>
<accession>A0A9P8Q5Y5</accession>
<evidence type="ECO:0000313" key="1">
    <source>
        <dbReference type="EMBL" id="KAH3683682.1"/>
    </source>
</evidence>
<dbReference type="AlphaFoldDB" id="A0A9P8Q5Y5"/>
<protein>
    <submittedName>
        <fullName evidence="1">Uncharacterized protein</fullName>
    </submittedName>
</protein>
<reference evidence="1" key="2">
    <citation type="submission" date="2021-01" db="EMBL/GenBank/DDBJ databases">
        <authorList>
            <person name="Schikora-Tamarit M.A."/>
        </authorList>
    </citation>
    <scope>NUCLEOTIDE SEQUENCE</scope>
    <source>
        <strain evidence="1">CBS2887</strain>
    </source>
</reference>
<name>A0A9P8Q5Y5_WICPI</name>
<reference evidence="1" key="1">
    <citation type="journal article" date="2021" name="Open Biol.">
        <title>Shared evolutionary footprints suggest mitochondrial oxidative damage underlies multiple complex I losses in fungi.</title>
        <authorList>
            <person name="Schikora-Tamarit M.A."/>
            <person name="Marcet-Houben M."/>
            <person name="Nosek J."/>
            <person name="Gabaldon T."/>
        </authorList>
    </citation>
    <scope>NUCLEOTIDE SEQUENCE</scope>
    <source>
        <strain evidence="1">CBS2887</strain>
    </source>
</reference>